<dbReference type="Proteomes" id="UP001234178">
    <property type="component" value="Unassembled WGS sequence"/>
</dbReference>
<keyword evidence="2" id="KW-1185">Reference proteome</keyword>
<proteinExistence type="predicted"/>
<protein>
    <submittedName>
        <fullName evidence="1">Uncharacterized protein</fullName>
    </submittedName>
</protein>
<name>A0ABR0B6Y1_9CRUS</name>
<dbReference type="EMBL" id="JAOYFB010000040">
    <property type="protein sequence ID" value="KAK4037447.1"/>
    <property type="molecule type" value="Genomic_DNA"/>
</dbReference>
<organism evidence="1 2">
    <name type="scientific">Daphnia magna</name>
    <dbReference type="NCBI Taxonomy" id="35525"/>
    <lineage>
        <taxon>Eukaryota</taxon>
        <taxon>Metazoa</taxon>
        <taxon>Ecdysozoa</taxon>
        <taxon>Arthropoda</taxon>
        <taxon>Crustacea</taxon>
        <taxon>Branchiopoda</taxon>
        <taxon>Diplostraca</taxon>
        <taxon>Cladocera</taxon>
        <taxon>Anomopoda</taxon>
        <taxon>Daphniidae</taxon>
        <taxon>Daphnia</taxon>
    </lineage>
</organism>
<evidence type="ECO:0000313" key="1">
    <source>
        <dbReference type="EMBL" id="KAK4037447.1"/>
    </source>
</evidence>
<evidence type="ECO:0000313" key="2">
    <source>
        <dbReference type="Proteomes" id="UP001234178"/>
    </source>
</evidence>
<accession>A0ABR0B6Y1</accession>
<comment type="caution">
    <text evidence="1">The sequence shown here is derived from an EMBL/GenBank/DDBJ whole genome shotgun (WGS) entry which is preliminary data.</text>
</comment>
<gene>
    <name evidence="1" type="ORF">OUZ56_029480</name>
</gene>
<reference evidence="1 2" key="1">
    <citation type="journal article" date="2023" name="Nucleic Acids Res.">
        <title>The hologenome of Daphnia magna reveals possible DNA methylation and microbiome-mediated evolution of the host genome.</title>
        <authorList>
            <person name="Chaturvedi A."/>
            <person name="Li X."/>
            <person name="Dhandapani V."/>
            <person name="Marshall H."/>
            <person name="Kissane S."/>
            <person name="Cuenca-Cambronero M."/>
            <person name="Asole G."/>
            <person name="Calvet F."/>
            <person name="Ruiz-Romero M."/>
            <person name="Marangio P."/>
            <person name="Guigo R."/>
            <person name="Rago D."/>
            <person name="Mirbahai L."/>
            <person name="Eastwood N."/>
            <person name="Colbourne J.K."/>
            <person name="Zhou J."/>
            <person name="Mallon E."/>
            <person name="Orsini L."/>
        </authorList>
    </citation>
    <scope>NUCLEOTIDE SEQUENCE [LARGE SCALE GENOMIC DNA]</scope>
    <source>
        <strain evidence="1">LRV0_1</strain>
    </source>
</reference>
<sequence>MSAEPRPTRISAHLDLGPPGSRPTWISAHLELGLPGSRPTWISAHSATGLTKKAIAFLDLPSGRVAFPSIIPSPASFMSSPASSAARHVEPMIRSINVLQPDPTEHRSNIRRPAYVSLTKADNDRWKRVLQCSSTGDEIF</sequence>